<dbReference type="GO" id="GO:0044874">
    <property type="term" value="P:lipoprotein localization to outer membrane"/>
    <property type="evidence" value="ECO:0007669"/>
    <property type="project" value="TreeGrafter"/>
</dbReference>
<feature type="transmembrane region" description="Helical" evidence="7">
    <location>
        <begin position="363"/>
        <end position="385"/>
    </location>
</feature>
<keyword evidence="4 7" id="KW-0812">Transmembrane</keyword>
<evidence type="ECO:0000256" key="5">
    <source>
        <dbReference type="ARBA" id="ARBA00022989"/>
    </source>
</evidence>
<keyword evidence="11" id="KW-1185">Reference proteome</keyword>
<dbReference type="EMBL" id="SMCO01000021">
    <property type="protein sequence ID" value="TCV82391.1"/>
    <property type="molecule type" value="Genomic_DNA"/>
</dbReference>
<evidence type="ECO:0000256" key="1">
    <source>
        <dbReference type="ARBA" id="ARBA00004651"/>
    </source>
</evidence>
<keyword evidence="5 7" id="KW-1133">Transmembrane helix</keyword>
<dbReference type="InterPro" id="IPR051447">
    <property type="entry name" value="Lipoprotein-release_system"/>
</dbReference>
<evidence type="ECO:0000256" key="2">
    <source>
        <dbReference type="ARBA" id="ARBA00005236"/>
    </source>
</evidence>
<comment type="similarity">
    <text evidence="2">Belongs to the ABC-4 integral membrane protein family. LolC/E subfamily.</text>
</comment>
<feature type="domain" description="ABC3 transporter permease C-terminal" evidence="8">
    <location>
        <begin position="273"/>
        <end position="392"/>
    </location>
</feature>
<evidence type="ECO:0000313" key="11">
    <source>
        <dbReference type="Proteomes" id="UP000295367"/>
    </source>
</evidence>
<feature type="transmembrane region" description="Helical" evidence="7">
    <location>
        <begin position="267"/>
        <end position="290"/>
    </location>
</feature>
<dbReference type="RefSeq" id="WP_124944780.1">
    <property type="nucleotide sequence ID" value="NZ_BHVT01000002.1"/>
</dbReference>
<name>A0A4R3XUI6_9PROT</name>
<comment type="caution">
    <text evidence="10">The sequence shown here is derived from an EMBL/GenBank/DDBJ whole genome shotgun (WGS) entry which is preliminary data.</text>
</comment>
<evidence type="ECO:0000256" key="4">
    <source>
        <dbReference type="ARBA" id="ARBA00022692"/>
    </source>
</evidence>
<comment type="subcellular location">
    <subcellularLocation>
        <location evidence="1">Cell membrane</location>
        <topology evidence="1">Multi-pass membrane protein</topology>
    </subcellularLocation>
</comment>
<evidence type="ECO:0000259" key="8">
    <source>
        <dbReference type="Pfam" id="PF02687"/>
    </source>
</evidence>
<evidence type="ECO:0000256" key="3">
    <source>
        <dbReference type="ARBA" id="ARBA00022475"/>
    </source>
</evidence>
<accession>A0A4R3XUI6</accession>
<gene>
    <name evidence="10" type="ORF">EDC63_12125</name>
</gene>
<dbReference type="AlphaFoldDB" id="A0A4R3XUI6"/>
<evidence type="ECO:0000313" key="10">
    <source>
        <dbReference type="EMBL" id="TCV82391.1"/>
    </source>
</evidence>
<dbReference type="Pfam" id="PF12704">
    <property type="entry name" value="MacB_PCD"/>
    <property type="match status" value="1"/>
</dbReference>
<organism evidence="10 11">
    <name type="scientific">Sulfurirhabdus autotrophica</name>
    <dbReference type="NCBI Taxonomy" id="1706046"/>
    <lineage>
        <taxon>Bacteria</taxon>
        <taxon>Pseudomonadati</taxon>
        <taxon>Pseudomonadota</taxon>
        <taxon>Betaproteobacteria</taxon>
        <taxon>Nitrosomonadales</taxon>
        <taxon>Sulfuricellaceae</taxon>
        <taxon>Sulfurirhabdus</taxon>
    </lineage>
</organism>
<dbReference type="Pfam" id="PF02687">
    <property type="entry name" value="FtsX"/>
    <property type="match status" value="1"/>
</dbReference>
<dbReference type="Proteomes" id="UP000295367">
    <property type="component" value="Unassembled WGS sequence"/>
</dbReference>
<dbReference type="PANTHER" id="PTHR30489:SF0">
    <property type="entry name" value="LIPOPROTEIN-RELEASING SYSTEM TRANSMEMBRANE PROTEIN LOLE"/>
    <property type="match status" value="1"/>
</dbReference>
<dbReference type="InterPro" id="IPR003838">
    <property type="entry name" value="ABC3_permease_C"/>
</dbReference>
<dbReference type="PANTHER" id="PTHR30489">
    <property type="entry name" value="LIPOPROTEIN-RELEASING SYSTEM TRANSMEMBRANE PROTEIN LOLE"/>
    <property type="match status" value="1"/>
</dbReference>
<protein>
    <submittedName>
        <fullName evidence="10">Putative ABC transport system permease protein</fullName>
    </submittedName>
</protein>
<keyword evidence="6 7" id="KW-0472">Membrane</keyword>
<sequence>MLKLAFRNIFRNRLRTSLTLAAIITGVIAIIISGGFVEDVFVQLRESTIHSRIGHIQIFRNGFADSAQGDPLKHVITQPKIVQDAVQSIPHVKAVMSRVSFSGLANNGRADLPIIGEGVEPGKEARLGTSTTIVAGRSLQEKDTFGMVIGEGVAAALKLKPGSFVTLMVNTREGALNTLEYEVVGVFRTFSKDYDDRAVRISLPAAQELLFTQSIHSVVVLLDDTSKTDLVAAAVRAKLAPLGYTVKPWYELADFYQKTEALYRRQFGALQSIILVMLVLSVASTINMVVYERTGEFGTLLAVGLRRSQLFKLVLLENALLGLIGSFLGVVIGIGLAVTISGFGLPMPPPPGSNIGYIATIRLVPWVVATAMLIGALAAIVAAVLPARRASRLLVVDALRHNI</sequence>
<dbReference type="GO" id="GO:0098797">
    <property type="term" value="C:plasma membrane protein complex"/>
    <property type="evidence" value="ECO:0007669"/>
    <property type="project" value="TreeGrafter"/>
</dbReference>
<dbReference type="OrthoDB" id="9770036at2"/>
<evidence type="ECO:0000256" key="6">
    <source>
        <dbReference type="ARBA" id="ARBA00023136"/>
    </source>
</evidence>
<proteinExistence type="inferred from homology"/>
<dbReference type="InterPro" id="IPR025857">
    <property type="entry name" value="MacB_PCD"/>
</dbReference>
<feature type="domain" description="MacB-like periplasmic core" evidence="9">
    <location>
        <begin position="16"/>
        <end position="237"/>
    </location>
</feature>
<reference evidence="10 11" key="1">
    <citation type="submission" date="2019-03" db="EMBL/GenBank/DDBJ databases">
        <title>Genomic Encyclopedia of Type Strains, Phase IV (KMG-IV): sequencing the most valuable type-strain genomes for metagenomic binning, comparative biology and taxonomic classification.</title>
        <authorList>
            <person name="Goeker M."/>
        </authorList>
    </citation>
    <scope>NUCLEOTIDE SEQUENCE [LARGE SCALE GENOMIC DNA]</scope>
    <source>
        <strain evidence="10 11">DSM 100309</strain>
    </source>
</reference>
<feature type="transmembrane region" description="Helical" evidence="7">
    <location>
        <begin position="310"/>
        <end position="343"/>
    </location>
</feature>
<feature type="transmembrane region" description="Helical" evidence="7">
    <location>
        <begin position="20"/>
        <end position="37"/>
    </location>
</feature>
<keyword evidence="3" id="KW-1003">Cell membrane</keyword>
<evidence type="ECO:0000259" key="9">
    <source>
        <dbReference type="Pfam" id="PF12704"/>
    </source>
</evidence>
<evidence type="ECO:0000256" key="7">
    <source>
        <dbReference type="SAM" id="Phobius"/>
    </source>
</evidence>